<dbReference type="Proteomes" id="UP000481288">
    <property type="component" value="Unassembled WGS sequence"/>
</dbReference>
<dbReference type="AlphaFoldDB" id="A0A7D8UUK8"/>
<sequence length="254" mass="27763">MSSSSITDSTSPIQHRDIRSAAQGFKRDKDANTKWANGIRPGAGVSFKNLYNDELVSGSEAQSEKVRPHKQWSQKYISLVSLYRERKLNELFSSSNGSHKTHANKNPKPTSHATYIFGGASGRLDRKVDASLEVNDHGTSTLSKSLLDLLPQHANNTNASIQTALRDASGDAGAIYSFDNKASPSGSVALGNLVEKAEKKWMNEQTERIVKGEYEVLDGEGETTVLKGKKRSPKQKASKILAQDVVEDDGFELI</sequence>
<accession>A0A7D8UUK8</accession>
<reference evidence="2 3" key="1">
    <citation type="submission" date="2018-05" db="EMBL/GenBank/DDBJ databases">
        <title>Whole genome sequencing for identification of molecular markers to develop diagnostic detection tools for the regulated plant pathogen Lachnellula willkommii.</title>
        <authorList>
            <person name="Giroux E."/>
            <person name="Bilodeau G."/>
        </authorList>
    </citation>
    <scope>NUCLEOTIDE SEQUENCE [LARGE SCALE GENOMIC DNA]</scope>
    <source>
        <strain evidence="2 3">CBS 625.97</strain>
    </source>
</reference>
<feature type="compositionally biased region" description="Basic and acidic residues" evidence="1">
    <location>
        <begin position="14"/>
        <end position="32"/>
    </location>
</feature>
<evidence type="ECO:0000256" key="1">
    <source>
        <dbReference type="SAM" id="MobiDB-lite"/>
    </source>
</evidence>
<evidence type="ECO:0000313" key="2">
    <source>
        <dbReference type="EMBL" id="TVY57946.1"/>
    </source>
</evidence>
<name>A0A7D8UUK8_9HELO</name>
<dbReference type="OrthoDB" id="5153521at2759"/>
<dbReference type="EMBL" id="QGMG01000066">
    <property type="protein sequence ID" value="TVY57946.1"/>
    <property type="molecule type" value="Genomic_DNA"/>
</dbReference>
<evidence type="ECO:0000313" key="3">
    <source>
        <dbReference type="Proteomes" id="UP000481288"/>
    </source>
</evidence>
<feature type="region of interest" description="Disordered" evidence="1">
    <location>
        <begin position="93"/>
        <end position="112"/>
    </location>
</feature>
<feature type="compositionally biased region" description="Low complexity" evidence="1">
    <location>
        <begin position="1"/>
        <end position="11"/>
    </location>
</feature>
<proteinExistence type="predicted"/>
<comment type="caution">
    <text evidence="2">The sequence shown here is derived from an EMBL/GenBank/DDBJ whole genome shotgun (WGS) entry which is preliminary data.</text>
</comment>
<feature type="region of interest" description="Disordered" evidence="1">
    <location>
        <begin position="1"/>
        <end position="38"/>
    </location>
</feature>
<gene>
    <name evidence="2" type="ORF">LCER1_G002361</name>
</gene>
<organism evidence="2 3">
    <name type="scientific">Lachnellula cervina</name>
    <dbReference type="NCBI Taxonomy" id="1316786"/>
    <lineage>
        <taxon>Eukaryota</taxon>
        <taxon>Fungi</taxon>
        <taxon>Dikarya</taxon>
        <taxon>Ascomycota</taxon>
        <taxon>Pezizomycotina</taxon>
        <taxon>Leotiomycetes</taxon>
        <taxon>Helotiales</taxon>
        <taxon>Lachnaceae</taxon>
        <taxon>Lachnellula</taxon>
    </lineage>
</organism>
<keyword evidence="3" id="KW-1185">Reference proteome</keyword>
<protein>
    <submittedName>
        <fullName evidence="2">Uncharacterized protein</fullName>
    </submittedName>
</protein>